<dbReference type="InterPro" id="IPR002881">
    <property type="entry name" value="DUF58"/>
</dbReference>
<evidence type="ECO:0000313" key="3">
    <source>
        <dbReference type="Proteomes" id="UP000321513"/>
    </source>
</evidence>
<keyword evidence="3" id="KW-1185">Reference proteome</keyword>
<proteinExistence type="predicted"/>
<dbReference type="SUPFAM" id="SSF53300">
    <property type="entry name" value="vWA-like"/>
    <property type="match status" value="1"/>
</dbReference>
<dbReference type="Pfam" id="PF01882">
    <property type="entry name" value="DUF58"/>
    <property type="match status" value="1"/>
</dbReference>
<dbReference type="PANTHER" id="PTHR33608">
    <property type="entry name" value="BLL2464 PROTEIN"/>
    <property type="match status" value="1"/>
</dbReference>
<dbReference type="PANTHER" id="PTHR33608:SF7">
    <property type="entry name" value="DUF58 DOMAIN-CONTAINING PROTEIN"/>
    <property type="match status" value="1"/>
</dbReference>
<dbReference type="Proteomes" id="UP000321513">
    <property type="component" value="Unassembled WGS sequence"/>
</dbReference>
<feature type="domain" description="DUF58" evidence="1">
    <location>
        <begin position="45"/>
        <end position="250"/>
    </location>
</feature>
<accession>A0A512B8Q0</accession>
<reference evidence="2 3" key="1">
    <citation type="submission" date="2019-07" db="EMBL/GenBank/DDBJ databases">
        <title>Whole genome shotgun sequence of Segetibacter aerophilus NBRC 106135.</title>
        <authorList>
            <person name="Hosoyama A."/>
            <person name="Uohara A."/>
            <person name="Ohji S."/>
            <person name="Ichikawa N."/>
        </authorList>
    </citation>
    <scope>NUCLEOTIDE SEQUENCE [LARGE SCALE GENOMIC DNA]</scope>
    <source>
        <strain evidence="2 3">NBRC 106135</strain>
    </source>
</reference>
<comment type="caution">
    <text evidence="2">The sequence shown here is derived from an EMBL/GenBank/DDBJ whole genome shotgun (WGS) entry which is preliminary data.</text>
</comment>
<name>A0A512B8Q0_9BACT</name>
<sequence length="295" mass="33990">MSRLLDPKILMSIKDLQLAAKTTVDGFMAGIHNSNVKGVGMEFSQYRSYQAGDDLRRLDWKMFARSDRYYIRESEIETSVSVRFLIDASASINHVDAGFTKIEYARYLAASLAYMASMQGDAIGLYVFQNNHLFSLPSRQDHQHLSRIFYQLEKIDPAGSFTDPINYKSIFSSSDKKELFVFITDYYQQNGEITKLLQSLATNKHEIIVFHLMGKNEIDLDFKGYTALEDLETGKTIKVDPTSSRNLYKERLNKYLADVRSELLNMGVFYELITMDEPLEKALKDFLNRRNKLRG</sequence>
<evidence type="ECO:0000313" key="2">
    <source>
        <dbReference type="EMBL" id="GEO08341.1"/>
    </source>
</evidence>
<dbReference type="InterPro" id="IPR036465">
    <property type="entry name" value="vWFA_dom_sf"/>
</dbReference>
<organism evidence="2 3">
    <name type="scientific">Segetibacter aerophilus</name>
    <dbReference type="NCBI Taxonomy" id="670293"/>
    <lineage>
        <taxon>Bacteria</taxon>
        <taxon>Pseudomonadati</taxon>
        <taxon>Bacteroidota</taxon>
        <taxon>Chitinophagia</taxon>
        <taxon>Chitinophagales</taxon>
        <taxon>Chitinophagaceae</taxon>
        <taxon>Segetibacter</taxon>
    </lineage>
</organism>
<dbReference type="Gene3D" id="3.40.50.410">
    <property type="entry name" value="von Willebrand factor, type A domain"/>
    <property type="match status" value="1"/>
</dbReference>
<dbReference type="AlphaFoldDB" id="A0A512B8Q0"/>
<dbReference type="EMBL" id="BJYT01000002">
    <property type="protein sequence ID" value="GEO08341.1"/>
    <property type="molecule type" value="Genomic_DNA"/>
</dbReference>
<evidence type="ECO:0000259" key="1">
    <source>
        <dbReference type="Pfam" id="PF01882"/>
    </source>
</evidence>
<dbReference type="RefSeq" id="WP_218029087.1">
    <property type="nucleotide sequence ID" value="NZ_BJYT01000002.1"/>
</dbReference>
<gene>
    <name evidence="2" type="ORF">SAE01_08370</name>
</gene>
<protein>
    <recommendedName>
        <fullName evidence="1">DUF58 domain-containing protein</fullName>
    </recommendedName>
</protein>